<dbReference type="EMBL" id="CM023490">
    <property type="protein sequence ID" value="KAH6942296.1"/>
    <property type="molecule type" value="Genomic_DNA"/>
</dbReference>
<sequence length="158" mass="17568">MQGKLNACEFPPLRPHGNHRLTQQTPMNTEKHCHLGSRAVNRRTTEDDLTHLVFLKEHLLAMMSGKEVLLPRAFGEERLPGAGSYPAGVGPGCLYRAKCTSQLCRLSRSSHLQFLAPVAPAVPLRYISPLRPAELRAWSVFGHVPFGLRAQVPRTDAR</sequence>
<keyword evidence="2" id="KW-1185">Reference proteome</keyword>
<proteinExistence type="predicted"/>
<organism evidence="1 2">
    <name type="scientific">Hyalomma asiaticum</name>
    <name type="common">Tick</name>
    <dbReference type="NCBI Taxonomy" id="266040"/>
    <lineage>
        <taxon>Eukaryota</taxon>
        <taxon>Metazoa</taxon>
        <taxon>Ecdysozoa</taxon>
        <taxon>Arthropoda</taxon>
        <taxon>Chelicerata</taxon>
        <taxon>Arachnida</taxon>
        <taxon>Acari</taxon>
        <taxon>Parasitiformes</taxon>
        <taxon>Ixodida</taxon>
        <taxon>Ixodoidea</taxon>
        <taxon>Ixodidae</taxon>
        <taxon>Hyalomminae</taxon>
        <taxon>Hyalomma</taxon>
    </lineage>
</organism>
<gene>
    <name evidence="1" type="ORF">HPB50_003186</name>
</gene>
<evidence type="ECO:0000313" key="1">
    <source>
        <dbReference type="EMBL" id="KAH6942296.1"/>
    </source>
</evidence>
<evidence type="ECO:0000313" key="2">
    <source>
        <dbReference type="Proteomes" id="UP000821845"/>
    </source>
</evidence>
<comment type="caution">
    <text evidence="1">The sequence shown here is derived from an EMBL/GenBank/DDBJ whole genome shotgun (WGS) entry which is preliminary data.</text>
</comment>
<dbReference type="Proteomes" id="UP000821845">
    <property type="component" value="Chromosome 10"/>
</dbReference>
<protein>
    <submittedName>
        <fullName evidence="1">Uncharacterized protein</fullName>
    </submittedName>
</protein>
<name>A0ACB7T7S8_HYAAI</name>
<accession>A0ACB7T7S8</accession>
<reference evidence="1" key="1">
    <citation type="submission" date="2020-05" db="EMBL/GenBank/DDBJ databases">
        <title>Large-scale comparative analyses of tick genomes elucidate their genetic diversity and vector capacities.</title>
        <authorList>
            <person name="Jia N."/>
            <person name="Wang J."/>
            <person name="Shi W."/>
            <person name="Du L."/>
            <person name="Sun Y."/>
            <person name="Zhan W."/>
            <person name="Jiang J."/>
            <person name="Wang Q."/>
            <person name="Zhang B."/>
            <person name="Ji P."/>
            <person name="Sakyi L.B."/>
            <person name="Cui X."/>
            <person name="Yuan T."/>
            <person name="Jiang B."/>
            <person name="Yang W."/>
            <person name="Lam T.T.-Y."/>
            <person name="Chang Q."/>
            <person name="Ding S."/>
            <person name="Wang X."/>
            <person name="Zhu J."/>
            <person name="Ruan X."/>
            <person name="Zhao L."/>
            <person name="Wei J."/>
            <person name="Que T."/>
            <person name="Du C."/>
            <person name="Cheng J."/>
            <person name="Dai P."/>
            <person name="Han X."/>
            <person name="Huang E."/>
            <person name="Gao Y."/>
            <person name="Liu J."/>
            <person name="Shao H."/>
            <person name="Ye R."/>
            <person name="Li L."/>
            <person name="Wei W."/>
            <person name="Wang X."/>
            <person name="Wang C."/>
            <person name="Yang T."/>
            <person name="Huo Q."/>
            <person name="Li W."/>
            <person name="Guo W."/>
            <person name="Chen H."/>
            <person name="Zhou L."/>
            <person name="Ni X."/>
            <person name="Tian J."/>
            <person name="Zhou Y."/>
            <person name="Sheng Y."/>
            <person name="Liu T."/>
            <person name="Pan Y."/>
            <person name="Xia L."/>
            <person name="Li J."/>
            <person name="Zhao F."/>
            <person name="Cao W."/>
        </authorList>
    </citation>
    <scope>NUCLEOTIDE SEQUENCE</scope>
    <source>
        <strain evidence="1">Hyas-2018</strain>
    </source>
</reference>